<comment type="caution">
    <text evidence="1">The sequence shown here is derived from an EMBL/GenBank/DDBJ whole genome shotgun (WGS) entry which is preliminary data.</text>
</comment>
<sequence length="91" mass="10373">MGSCCGRDFKNIDIPIRRKDKFKTGLFIDAETRIQIQKRKIYETKAACAPMLNINASKLYKKRVAKSQIKKQNLYQNDANSTIDSTLSISS</sequence>
<accession>A0AAU9JSR4</accession>
<dbReference type="EMBL" id="CAJZBQ010000047">
    <property type="protein sequence ID" value="CAG9329385.1"/>
    <property type="molecule type" value="Genomic_DNA"/>
</dbReference>
<dbReference type="Proteomes" id="UP001162131">
    <property type="component" value="Unassembled WGS sequence"/>
</dbReference>
<evidence type="ECO:0000313" key="1">
    <source>
        <dbReference type="EMBL" id="CAG9329385.1"/>
    </source>
</evidence>
<protein>
    <submittedName>
        <fullName evidence="1">Uncharacterized protein</fullName>
    </submittedName>
</protein>
<evidence type="ECO:0000313" key="2">
    <source>
        <dbReference type="Proteomes" id="UP001162131"/>
    </source>
</evidence>
<gene>
    <name evidence="1" type="ORF">BSTOLATCC_MIC48205</name>
</gene>
<name>A0AAU9JSR4_9CILI</name>
<proteinExistence type="predicted"/>
<keyword evidence="2" id="KW-1185">Reference proteome</keyword>
<reference evidence="1" key="1">
    <citation type="submission" date="2021-09" db="EMBL/GenBank/DDBJ databases">
        <authorList>
            <consortium name="AG Swart"/>
            <person name="Singh M."/>
            <person name="Singh A."/>
            <person name="Seah K."/>
            <person name="Emmerich C."/>
        </authorList>
    </citation>
    <scope>NUCLEOTIDE SEQUENCE</scope>
    <source>
        <strain evidence="1">ATCC30299</strain>
    </source>
</reference>
<organism evidence="1 2">
    <name type="scientific">Blepharisma stoltei</name>
    <dbReference type="NCBI Taxonomy" id="1481888"/>
    <lineage>
        <taxon>Eukaryota</taxon>
        <taxon>Sar</taxon>
        <taxon>Alveolata</taxon>
        <taxon>Ciliophora</taxon>
        <taxon>Postciliodesmatophora</taxon>
        <taxon>Heterotrichea</taxon>
        <taxon>Heterotrichida</taxon>
        <taxon>Blepharismidae</taxon>
        <taxon>Blepharisma</taxon>
    </lineage>
</organism>
<dbReference type="AlphaFoldDB" id="A0AAU9JSR4"/>